<feature type="compositionally biased region" description="Low complexity" evidence="1">
    <location>
        <begin position="51"/>
        <end position="74"/>
    </location>
</feature>
<evidence type="ECO:0000313" key="3">
    <source>
        <dbReference type="Proteomes" id="UP000762676"/>
    </source>
</evidence>
<gene>
    <name evidence="2" type="ORF">ElyMa_006782700</name>
</gene>
<proteinExistence type="predicted"/>
<feature type="region of interest" description="Disordered" evidence="1">
    <location>
        <begin position="167"/>
        <end position="187"/>
    </location>
</feature>
<feature type="region of interest" description="Disordered" evidence="1">
    <location>
        <begin position="49"/>
        <end position="74"/>
    </location>
</feature>
<accession>A0AAV4J1W1</accession>
<name>A0AAV4J1W1_9GAST</name>
<dbReference type="EMBL" id="BMAT01013598">
    <property type="protein sequence ID" value="GFS15939.1"/>
    <property type="molecule type" value="Genomic_DNA"/>
</dbReference>
<evidence type="ECO:0000256" key="1">
    <source>
        <dbReference type="SAM" id="MobiDB-lite"/>
    </source>
</evidence>
<keyword evidence="3" id="KW-1185">Reference proteome</keyword>
<dbReference type="Proteomes" id="UP000762676">
    <property type="component" value="Unassembled WGS sequence"/>
</dbReference>
<protein>
    <submittedName>
        <fullName evidence="2">Uncharacterized protein</fullName>
    </submittedName>
</protein>
<comment type="caution">
    <text evidence="2">The sequence shown here is derived from an EMBL/GenBank/DDBJ whole genome shotgun (WGS) entry which is preliminary data.</text>
</comment>
<reference evidence="2 3" key="1">
    <citation type="journal article" date="2021" name="Elife">
        <title>Chloroplast acquisition without the gene transfer in kleptoplastic sea slugs, Plakobranchus ocellatus.</title>
        <authorList>
            <person name="Maeda T."/>
            <person name="Takahashi S."/>
            <person name="Yoshida T."/>
            <person name="Shimamura S."/>
            <person name="Takaki Y."/>
            <person name="Nagai Y."/>
            <person name="Toyoda A."/>
            <person name="Suzuki Y."/>
            <person name="Arimoto A."/>
            <person name="Ishii H."/>
            <person name="Satoh N."/>
            <person name="Nishiyama T."/>
            <person name="Hasebe M."/>
            <person name="Maruyama T."/>
            <person name="Minagawa J."/>
            <person name="Obokata J."/>
            <person name="Shigenobu S."/>
        </authorList>
    </citation>
    <scope>NUCLEOTIDE SEQUENCE [LARGE SCALE GENOMIC DNA]</scope>
</reference>
<sequence length="199" mass="21845">GRSSKIKAFISSKSEWRYCKFTPFSYLFTLFIGESCDIRFGKSKEQTKQLNTATTTTSNNNNNNNNNSNNNNKNASVSVQAMFSKLLGRDVEKSNCHATVSRVSSFQVDMIGQAVFDLMGNLADGRHAPDMVQTKCVLSQPESNSPFHPLPTLILFLTHKRGLDSSLGSGSAPWPRGRGFETQPSTVQAPTGWVGVSIM</sequence>
<evidence type="ECO:0000313" key="2">
    <source>
        <dbReference type="EMBL" id="GFS15939.1"/>
    </source>
</evidence>
<feature type="non-terminal residue" evidence="2">
    <location>
        <position position="1"/>
    </location>
</feature>
<dbReference type="AlphaFoldDB" id="A0AAV4J1W1"/>
<organism evidence="2 3">
    <name type="scientific">Elysia marginata</name>
    <dbReference type="NCBI Taxonomy" id="1093978"/>
    <lineage>
        <taxon>Eukaryota</taxon>
        <taxon>Metazoa</taxon>
        <taxon>Spiralia</taxon>
        <taxon>Lophotrochozoa</taxon>
        <taxon>Mollusca</taxon>
        <taxon>Gastropoda</taxon>
        <taxon>Heterobranchia</taxon>
        <taxon>Euthyneura</taxon>
        <taxon>Panpulmonata</taxon>
        <taxon>Sacoglossa</taxon>
        <taxon>Placobranchoidea</taxon>
        <taxon>Plakobranchidae</taxon>
        <taxon>Elysia</taxon>
    </lineage>
</organism>